<dbReference type="OrthoDB" id="9804698at2"/>
<evidence type="ECO:0000256" key="5">
    <source>
        <dbReference type="ARBA" id="ARBA00018141"/>
    </source>
</evidence>
<dbReference type="AlphaFoldDB" id="A0A0P6XEC5"/>
<keyword evidence="12" id="KW-1185">Reference proteome</keyword>
<dbReference type="RefSeq" id="WP_054536733.1">
    <property type="nucleotide sequence ID" value="NZ_LGKP01000035.1"/>
</dbReference>
<evidence type="ECO:0000256" key="1">
    <source>
        <dbReference type="ARBA" id="ARBA00001947"/>
    </source>
</evidence>
<dbReference type="Gene3D" id="3.30.479.10">
    <property type="entry name" value="6-pyruvoyl tetrahydropterin synthase/QueD"/>
    <property type="match status" value="2"/>
</dbReference>
<dbReference type="InterPro" id="IPR007115">
    <property type="entry name" value="6-PTP_synth/QueD"/>
</dbReference>
<sequence length="273" mass="31958">MDVFATRRFNFSASHRYWREEWSQEQNEAVFGKCTNRYGHGHNYELFVTVAGAVDPITGMVMNMVELKRLVTTVLDQFDHKHLNEDTPYFREIIPTTENLVQVLWGQIEPQLPKGVRLAKLRLYENNDLYAEYFGQQQRATFNRRYEFSAAHRLHAQQLSDEANRDLYGKCNNPNGHGHNYQLEVTVDGLIDAQTGMVIDLVDMDRRVQSVLDDWDHRHLDYQVAEFAEQPSTAENIVVVLWQRLEALFGSQLKHLRLWETANNVFDYPLSHN</sequence>
<evidence type="ECO:0000256" key="7">
    <source>
        <dbReference type="ARBA" id="ARBA00022833"/>
    </source>
</evidence>
<dbReference type="GO" id="GO:0006729">
    <property type="term" value="P:tetrahydrobiopterin biosynthetic process"/>
    <property type="evidence" value="ECO:0007669"/>
    <property type="project" value="InterPro"/>
</dbReference>
<evidence type="ECO:0000256" key="8">
    <source>
        <dbReference type="ARBA" id="ARBA00023239"/>
    </source>
</evidence>
<gene>
    <name evidence="11" type="ORF">SE18_22645</name>
</gene>
<comment type="caution">
    <text evidence="11">The sequence shown here is derived from an EMBL/GenBank/DDBJ whole genome shotgun (WGS) entry which is preliminary data.</text>
</comment>
<dbReference type="STRING" id="70996.SE18_22645"/>
<comment type="catalytic activity">
    <reaction evidence="10">
        <text>7,8-dihydroneopterin 3'-triphosphate + H2O = 6-carboxy-5,6,7,8-tetrahydropterin + triphosphate + acetaldehyde + 2 H(+)</text>
        <dbReference type="Rhea" id="RHEA:27966"/>
        <dbReference type="ChEBI" id="CHEBI:15343"/>
        <dbReference type="ChEBI" id="CHEBI:15377"/>
        <dbReference type="ChEBI" id="CHEBI:15378"/>
        <dbReference type="ChEBI" id="CHEBI:18036"/>
        <dbReference type="ChEBI" id="CHEBI:58462"/>
        <dbReference type="ChEBI" id="CHEBI:61032"/>
        <dbReference type="EC" id="4.1.2.50"/>
    </reaction>
</comment>
<dbReference type="InterPro" id="IPR022470">
    <property type="entry name" value="PTPS_Cys_AS"/>
</dbReference>
<comment type="pathway">
    <text evidence="2">Purine metabolism; 7-cyano-7-deazaguanine biosynthesis.</text>
</comment>
<evidence type="ECO:0000256" key="4">
    <source>
        <dbReference type="ARBA" id="ARBA00012982"/>
    </source>
</evidence>
<dbReference type="PANTHER" id="PTHR12589:SF7">
    <property type="entry name" value="6-PYRUVOYL TETRAHYDROBIOPTERIN SYNTHASE"/>
    <property type="match status" value="1"/>
</dbReference>
<dbReference type="InterPro" id="IPR038418">
    <property type="entry name" value="6-PTP_synth/QueD_sf"/>
</dbReference>
<dbReference type="GO" id="GO:0003874">
    <property type="term" value="F:6-pyruvoyltetrahydropterin synthase activity"/>
    <property type="evidence" value="ECO:0007669"/>
    <property type="project" value="InterPro"/>
</dbReference>
<evidence type="ECO:0000256" key="3">
    <source>
        <dbReference type="ARBA" id="ARBA00008900"/>
    </source>
</evidence>
<keyword evidence="7" id="KW-0862">Zinc</keyword>
<protein>
    <recommendedName>
        <fullName evidence="5">6-carboxy-5,6,7,8-tetrahydropterin synthase</fullName>
        <ecNumber evidence="4">4.1.2.50</ecNumber>
    </recommendedName>
    <alternativeName>
        <fullName evidence="9">Queuosine biosynthesis protein QueD</fullName>
    </alternativeName>
</protein>
<dbReference type="PROSITE" id="PS00987">
    <property type="entry name" value="PTPS_1"/>
    <property type="match status" value="1"/>
</dbReference>
<dbReference type="Pfam" id="PF01242">
    <property type="entry name" value="PTPS"/>
    <property type="match status" value="2"/>
</dbReference>
<dbReference type="UniPathway" id="UPA00391"/>
<comment type="cofactor">
    <cofactor evidence="1">
        <name>Zn(2+)</name>
        <dbReference type="ChEBI" id="CHEBI:29105"/>
    </cofactor>
</comment>
<evidence type="ECO:0000313" key="11">
    <source>
        <dbReference type="EMBL" id="KPL81435.1"/>
    </source>
</evidence>
<reference evidence="11 12" key="1">
    <citation type="submission" date="2015-07" db="EMBL/GenBank/DDBJ databases">
        <title>Whole genome sequence of Herpetosiphon geysericola DSM 7119.</title>
        <authorList>
            <person name="Hemp J."/>
            <person name="Ward L.M."/>
            <person name="Pace L.A."/>
            <person name="Fischer W.W."/>
        </authorList>
    </citation>
    <scope>NUCLEOTIDE SEQUENCE [LARGE SCALE GENOMIC DNA]</scope>
    <source>
        <strain evidence="11 12">DSM 7119</strain>
    </source>
</reference>
<evidence type="ECO:0000313" key="12">
    <source>
        <dbReference type="Proteomes" id="UP000050277"/>
    </source>
</evidence>
<proteinExistence type="inferred from homology"/>
<evidence type="ECO:0000256" key="6">
    <source>
        <dbReference type="ARBA" id="ARBA00022723"/>
    </source>
</evidence>
<comment type="similarity">
    <text evidence="3">Belongs to the PTPS family. QueD subfamily.</text>
</comment>
<organism evidence="11 12">
    <name type="scientific">Herpetosiphon geysericola</name>
    <dbReference type="NCBI Taxonomy" id="70996"/>
    <lineage>
        <taxon>Bacteria</taxon>
        <taxon>Bacillati</taxon>
        <taxon>Chloroflexota</taxon>
        <taxon>Chloroflexia</taxon>
        <taxon>Herpetosiphonales</taxon>
        <taxon>Herpetosiphonaceae</taxon>
        <taxon>Herpetosiphon</taxon>
    </lineage>
</organism>
<evidence type="ECO:0000256" key="10">
    <source>
        <dbReference type="ARBA" id="ARBA00048807"/>
    </source>
</evidence>
<dbReference type="SUPFAM" id="SSF55620">
    <property type="entry name" value="Tetrahydrobiopterin biosynthesis enzymes-like"/>
    <property type="match status" value="2"/>
</dbReference>
<dbReference type="GO" id="GO:0046872">
    <property type="term" value="F:metal ion binding"/>
    <property type="evidence" value="ECO:0007669"/>
    <property type="project" value="UniProtKB-KW"/>
</dbReference>
<dbReference type="FunFam" id="3.30.479.10:FF:000003">
    <property type="entry name" value="6-pyruvoyl tetrahydrobiopterin synthase"/>
    <property type="match status" value="2"/>
</dbReference>
<name>A0A0P6XEC5_9CHLR</name>
<keyword evidence="6" id="KW-0479">Metal-binding</keyword>
<dbReference type="EC" id="4.1.2.50" evidence="4"/>
<accession>A0A0P6XEC5</accession>
<dbReference type="PATRIC" id="fig|70996.4.peg.2350"/>
<keyword evidence="8" id="KW-0456">Lyase</keyword>
<dbReference type="EMBL" id="LGKP01000035">
    <property type="protein sequence ID" value="KPL81435.1"/>
    <property type="molecule type" value="Genomic_DNA"/>
</dbReference>
<dbReference type="PANTHER" id="PTHR12589">
    <property type="entry name" value="PYRUVOYL TETRAHYDROBIOPTERIN SYNTHASE"/>
    <property type="match status" value="1"/>
</dbReference>
<evidence type="ECO:0000256" key="2">
    <source>
        <dbReference type="ARBA" id="ARBA00005061"/>
    </source>
</evidence>
<dbReference type="GO" id="GO:0070497">
    <property type="term" value="F:6-carboxytetrahydropterin synthase activity"/>
    <property type="evidence" value="ECO:0007669"/>
    <property type="project" value="UniProtKB-EC"/>
</dbReference>
<dbReference type="Proteomes" id="UP000050277">
    <property type="component" value="Unassembled WGS sequence"/>
</dbReference>
<evidence type="ECO:0000256" key="9">
    <source>
        <dbReference type="ARBA" id="ARBA00031449"/>
    </source>
</evidence>